<evidence type="ECO:0000313" key="2">
    <source>
        <dbReference type="Proteomes" id="UP001529510"/>
    </source>
</evidence>
<sequence length="58" mass="6730">HQEFSFLLKERVCPLVIKLFSPNINASSPAPVEKPYFPICMRLLRVVSVLIKHFYSLL</sequence>
<evidence type="ECO:0000313" key="1">
    <source>
        <dbReference type="EMBL" id="KAL0155498.1"/>
    </source>
</evidence>
<feature type="non-terminal residue" evidence="1">
    <location>
        <position position="58"/>
    </location>
</feature>
<reference evidence="1 2" key="1">
    <citation type="submission" date="2024-05" db="EMBL/GenBank/DDBJ databases">
        <title>Genome sequencing and assembly of Indian major carp, Cirrhinus mrigala (Hamilton, 1822).</title>
        <authorList>
            <person name="Mohindra V."/>
            <person name="Chowdhury L.M."/>
            <person name="Lal K."/>
            <person name="Jena J.K."/>
        </authorList>
    </citation>
    <scope>NUCLEOTIDE SEQUENCE [LARGE SCALE GENOMIC DNA]</scope>
    <source>
        <strain evidence="1">CM1030</strain>
        <tissue evidence="1">Blood</tissue>
    </source>
</reference>
<proteinExistence type="predicted"/>
<keyword evidence="2" id="KW-1185">Reference proteome</keyword>
<protein>
    <submittedName>
        <fullName evidence="1">Uncharacterized protein</fullName>
    </submittedName>
</protein>
<dbReference type="Proteomes" id="UP001529510">
    <property type="component" value="Unassembled WGS sequence"/>
</dbReference>
<dbReference type="AlphaFoldDB" id="A0ABD0MZX4"/>
<gene>
    <name evidence="1" type="ORF">M9458_049761</name>
</gene>
<comment type="caution">
    <text evidence="1">The sequence shown here is derived from an EMBL/GenBank/DDBJ whole genome shotgun (WGS) entry which is preliminary data.</text>
</comment>
<feature type="non-terminal residue" evidence="1">
    <location>
        <position position="1"/>
    </location>
</feature>
<organism evidence="1 2">
    <name type="scientific">Cirrhinus mrigala</name>
    <name type="common">Mrigala</name>
    <dbReference type="NCBI Taxonomy" id="683832"/>
    <lineage>
        <taxon>Eukaryota</taxon>
        <taxon>Metazoa</taxon>
        <taxon>Chordata</taxon>
        <taxon>Craniata</taxon>
        <taxon>Vertebrata</taxon>
        <taxon>Euteleostomi</taxon>
        <taxon>Actinopterygii</taxon>
        <taxon>Neopterygii</taxon>
        <taxon>Teleostei</taxon>
        <taxon>Ostariophysi</taxon>
        <taxon>Cypriniformes</taxon>
        <taxon>Cyprinidae</taxon>
        <taxon>Labeoninae</taxon>
        <taxon>Labeonini</taxon>
        <taxon>Cirrhinus</taxon>
    </lineage>
</organism>
<dbReference type="EMBL" id="JAMKFB020000025">
    <property type="protein sequence ID" value="KAL0155498.1"/>
    <property type="molecule type" value="Genomic_DNA"/>
</dbReference>
<name>A0ABD0MZX4_CIRMR</name>
<accession>A0ABD0MZX4</accession>